<name>A0ABW3BD51_9ACTN</name>
<dbReference type="EMBL" id="JBHTHR010000079">
    <property type="protein sequence ID" value="MFD0800653.1"/>
    <property type="molecule type" value="Genomic_DNA"/>
</dbReference>
<keyword evidence="3" id="KW-1185">Reference proteome</keyword>
<organism evidence="2 3">
    <name type="scientific">Streptomonospora algeriensis</name>
    <dbReference type="NCBI Taxonomy" id="995084"/>
    <lineage>
        <taxon>Bacteria</taxon>
        <taxon>Bacillati</taxon>
        <taxon>Actinomycetota</taxon>
        <taxon>Actinomycetes</taxon>
        <taxon>Streptosporangiales</taxon>
        <taxon>Nocardiopsidaceae</taxon>
        <taxon>Streptomonospora</taxon>
    </lineage>
</organism>
<accession>A0ABW3BD51</accession>
<dbReference type="Proteomes" id="UP001596956">
    <property type="component" value="Unassembled WGS sequence"/>
</dbReference>
<comment type="caution">
    <text evidence="2">The sequence shown here is derived from an EMBL/GenBank/DDBJ whole genome shotgun (WGS) entry which is preliminary data.</text>
</comment>
<evidence type="ECO:0000313" key="2">
    <source>
        <dbReference type="EMBL" id="MFD0800653.1"/>
    </source>
</evidence>
<sequence>MASRANDRKACMTAEGAVLAEAIKEEIAALQHAQYQVKDILKTVHVSRASFYRYKDLTHRPTIRYLWSLYRAARAAEQARGGTEEFPGVRRFSDLALLLFSWRCAGPRAELVRDLRKEQKDLEKESSAAHPGGREDQFAELEEAIEALAPAGVPMAGNGPAGRDLEAGSGGWEERGESELAAGLPGGSAELVAPVPGAEGDRRNDQYPSPASLPTDEEQADIDAAAGYWHAGRLSDALIATRAIAADHSAESLLAFVDTCKDAEADSLLESFLSEVAGNAAADAARTVRTVRLFLDAGYRHEALAIEVETAAGSR</sequence>
<evidence type="ECO:0000313" key="3">
    <source>
        <dbReference type="Proteomes" id="UP001596956"/>
    </source>
</evidence>
<gene>
    <name evidence="2" type="ORF">ACFQZU_04880</name>
</gene>
<feature type="region of interest" description="Disordered" evidence="1">
    <location>
        <begin position="152"/>
        <end position="217"/>
    </location>
</feature>
<evidence type="ECO:0000256" key="1">
    <source>
        <dbReference type="SAM" id="MobiDB-lite"/>
    </source>
</evidence>
<protein>
    <submittedName>
        <fullName evidence="2">Uncharacterized protein</fullName>
    </submittedName>
</protein>
<proteinExistence type="predicted"/>
<reference evidence="3" key="1">
    <citation type="journal article" date="2019" name="Int. J. Syst. Evol. Microbiol.">
        <title>The Global Catalogue of Microorganisms (GCM) 10K type strain sequencing project: providing services to taxonomists for standard genome sequencing and annotation.</title>
        <authorList>
            <consortium name="The Broad Institute Genomics Platform"/>
            <consortium name="The Broad Institute Genome Sequencing Center for Infectious Disease"/>
            <person name="Wu L."/>
            <person name="Ma J."/>
        </authorList>
    </citation>
    <scope>NUCLEOTIDE SEQUENCE [LARGE SCALE GENOMIC DNA]</scope>
    <source>
        <strain evidence="3">CCUG 63369</strain>
    </source>
</reference>